<accession>A0A6J4M6P9</accession>
<evidence type="ECO:0000256" key="6">
    <source>
        <dbReference type="HAMAP-Rule" id="MF_01358"/>
    </source>
</evidence>
<dbReference type="GO" id="GO:0050136">
    <property type="term" value="F:NADH dehydrogenase (quinone) (non-electrogenic) activity"/>
    <property type="evidence" value="ECO:0007669"/>
    <property type="project" value="UniProtKB-UniRule"/>
</dbReference>
<dbReference type="HAMAP" id="MF_01358">
    <property type="entry name" value="NDH1_NuoD"/>
    <property type="match status" value="1"/>
</dbReference>
<gene>
    <name evidence="6" type="primary">nuoD</name>
    <name evidence="9" type="ORF">AVDCRST_MAG93-7148</name>
</gene>
<evidence type="ECO:0000256" key="5">
    <source>
        <dbReference type="ARBA" id="ARBA00023027"/>
    </source>
</evidence>
<dbReference type="PANTHER" id="PTHR11993">
    <property type="entry name" value="NADH-UBIQUINONE OXIDOREDUCTASE 49 KDA SUBUNIT"/>
    <property type="match status" value="1"/>
</dbReference>
<dbReference type="EMBL" id="CADCTR010002415">
    <property type="protein sequence ID" value="CAA9351679.1"/>
    <property type="molecule type" value="Genomic_DNA"/>
</dbReference>
<name>A0A6J4M6P9_9CHLR</name>
<evidence type="ECO:0000256" key="1">
    <source>
        <dbReference type="ARBA" id="ARBA00005769"/>
    </source>
</evidence>
<keyword evidence="2 6" id="KW-0813">Transport</keyword>
<reference evidence="9" key="1">
    <citation type="submission" date="2020-02" db="EMBL/GenBank/DDBJ databases">
        <authorList>
            <person name="Meier V. D."/>
        </authorList>
    </citation>
    <scope>NUCLEOTIDE SEQUENCE</scope>
    <source>
        <strain evidence="9">AVDCRST_MAG93</strain>
    </source>
</reference>
<feature type="domain" description="NADH-quinone oxidoreductase subunit D" evidence="8">
    <location>
        <begin position="176"/>
        <end position="446"/>
    </location>
</feature>
<dbReference type="EC" id="7.1.1.-" evidence="6"/>
<dbReference type="GO" id="GO:0048038">
    <property type="term" value="F:quinone binding"/>
    <property type="evidence" value="ECO:0007669"/>
    <property type="project" value="UniProtKB-KW"/>
</dbReference>
<dbReference type="SUPFAM" id="SSF56762">
    <property type="entry name" value="HydB/Nqo4-like"/>
    <property type="match status" value="1"/>
</dbReference>
<proteinExistence type="inferred from homology"/>
<keyword evidence="4 6" id="KW-1278">Translocase</keyword>
<dbReference type="NCBIfam" id="NF004739">
    <property type="entry name" value="PRK06075.1"/>
    <property type="match status" value="1"/>
</dbReference>
<dbReference type="InterPro" id="IPR014029">
    <property type="entry name" value="NADH_UbQ_OxRdtase_49kDa_CS"/>
</dbReference>
<dbReference type="InterPro" id="IPR022885">
    <property type="entry name" value="NDH1_su_D/H"/>
</dbReference>
<comment type="similarity">
    <text evidence="1 6 7">Belongs to the complex I 49 kDa subunit family.</text>
</comment>
<dbReference type="Pfam" id="PF00346">
    <property type="entry name" value="Complex1_49kDa"/>
    <property type="match status" value="1"/>
</dbReference>
<dbReference type="InterPro" id="IPR001135">
    <property type="entry name" value="NADH_Q_OxRdtase_suD"/>
</dbReference>
<keyword evidence="6" id="KW-1003">Cell membrane</keyword>
<comment type="catalytic activity">
    <reaction evidence="6">
        <text>a quinone + NADH + 5 H(+)(in) = a quinol + NAD(+) + 4 H(+)(out)</text>
        <dbReference type="Rhea" id="RHEA:57888"/>
        <dbReference type="ChEBI" id="CHEBI:15378"/>
        <dbReference type="ChEBI" id="CHEBI:24646"/>
        <dbReference type="ChEBI" id="CHEBI:57540"/>
        <dbReference type="ChEBI" id="CHEBI:57945"/>
        <dbReference type="ChEBI" id="CHEBI:132124"/>
    </reaction>
</comment>
<keyword evidence="9" id="KW-0560">Oxidoreductase</keyword>
<dbReference type="PANTHER" id="PTHR11993:SF10">
    <property type="entry name" value="NADH DEHYDROGENASE [UBIQUINONE] IRON-SULFUR PROTEIN 2, MITOCHONDRIAL"/>
    <property type="match status" value="1"/>
</dbReference>
<sequence>MSVVYEEVPVRVANPQTTLRGADHYPTAAEIVAAARTIEVPTPQQVIAANERRARQGDIDESMVLNMGPHHPSTHGVLRLAVELAGETVLQLAPDVGFLHTGIEKTIESKTYQKSVVLTDRTDYLNPLNNNLVYALAVEKLLDCEIPERAQVTRVLLSELSRINSHLVWLGTHALDLAAMSVFLYAFRERELILDIFELTSGARMMTSYIRPGGLAYDLPTEFKPTVQAFLDVMPSHIDEYEALLTENPIWKSRTVDVGALDAPAAMALGVTGANLRATGVPYDVRKAFPYSGYEKYDFKVHTGTKGDTYDRYLVRVAEMRESLKIAQQALDNLPDGPYATSNRKIWPPPKEEITYSMESLIHHFKLWTDGFRPPVGDAYVAIESARGELGCYMVSDGSNKPWRCHFRGPSFVNLQALPHMAKDNLVADLVAMVASLDPVLGEVDR</sequence>
<dbReference type="AlphaFoldDB" id="A0A6J4M6P9"/>
<evidence type="ECO:0000256" key="2">
    <source>
        <dbReference type="ARBA" id="ARBA00022448"/>
    </source>
</evidence>
<keyword evidence="6" id="KW-0472">Membrane</keyword>
<keyword evidence="5 6" id="KW-0520">NAD</keyword>
<keyword evidence="6 9" id="KW-0830">Ubiquinone</keyword>
<comment type="subcellular location">
    <subcellularLocation>
        <location evidence="6">Cell membrane</location>
        <topology evidence="6">Peripheral membrane protein</topology>
        <orientation evidence="6">Cytoplasmic side</orientation>
    </subcellularLocation>
</comment>
<dbReference type="InterPro" id="IPR029014">
    <property type="entry name" value="NiFe-Hase_large"/>
</dbReference>
<evidence type="ECO:0000259" key="8">
    <source>
        <dbReference type="Pfam" id="PF00346"/>
    </source>
</evidence>
<dbReference type="PROSITE" id="PS00535">
    <property type="entry name" value="COMPLEX1_49K"/>
    <property type="match status" value="1"/>
</dbReference>
<dbReference type="Gene3D" id="1.10.645.10">
    <property type="entry name" value="Cytochrome-c3 Hydrogenase, chain B"/>
    <property type="match status" value="1"/>
</dbReference>
<evidence type="ECO:0000256" key="4">
    <source>
        <dbReference type="ARBA" id="ARBA00022967"/>
    </source>
</evidence>
<dbReference type="NCBIfam" id="TIGR01962">
    <property type="entry name" value="NuoD"/>
    <property type="match status" value="1"/>
</dbReference>
<dbReference type="GO" id="GO:0005886">
    <property type="term" value="C:plasma membrane"/>
    <property type="evidence" value="ECO:0007669"/>
    <property type="project" value="UniProtKB-SubCell"/>
</dbReference>
<keyword evidence="3 6" id="KW-0874">Quinone</keyword>
<protein>
    <recommendedName>
        <fullName evidence="6">NADH-quinone oxidoreductase subunit D</fullName>
        <ecNumber evidence="6">7.1.1.-</ecNumber>
    </recommendedName>
    <alternativeName>
        <fullName evidence="6">NADH dehydrogenase I subunit D</fullName>
    </alternativeName>
    <alternativeName>
        <fullName evidence="6">NDH-1 subunit D</fullName>
    </alternativeName>
</protein>
<evidence type="ECO:0000256" key="3">
    <source>
        <dbReference type="ARBA" id="ARBA00022719"/>
    </source>
</evidence>
<evidence type="ECO:0000256" key="7">
    <source>
        <dbReference type="RuleBase" id="RU003685"/>
    </source>
</evidence>
<dbReference type="GO" id="GO:0051287">
    <property type="term" value="F:NAD binding"/>
    <property type="evidence" value="ECO:0007669"/>
    <property type="project" value="InterPro"/>
</dbReference>
<comment type="function">
    <text evidence="6">NDH-1 shuttles electrons from NADH, via FMN and iron-sulfur (Fe-S) centers, to quinones in the respiratory chain. The immediate electron acceptor for the enzyme in this species is believed to be ubiquinone. Couples the redox reaction to proton translocation (for every two electrons transferred, four hydrogen ions are translocated across the cytoplasmic membrane), and thus conserves the redox energy in a proton gradient.</text>
</comment>
<evidence type="ECO:0000313" key="9">
    <source>
        <dbReference type="EMBL" id="CAA9351679.1"/>
    </source>
</evidence>
<comment type="subunit">
    <text evidence="6">NDH-1 is composed of 14 different subunits. Subunits NuoB, C, D, E, F, and G constitute the peripheral sector of the complex.</text>
</comment>
<organism evidence="9">
    <name type="scientific">uncultured Chloroflexia bacterium</name>
    <dbReference type="NCBI Taxonomy" id="1672391"/>
    <lineage>
        <taxon>Bacteria</taxon>
        <taxon>Bacillati</taxon>
        <taxon>Chloroflexota</taxon>
        <taxon>Chloroflexia</taxon>
        <taxon>environmental samples</taxon>
    </lineage>
</organism>